<dbReference type="Pfam" id="PF00170">
    <property type="entry name" value="bZIP_1"/>
    <property type="match status" value="1"/>
</dbReference>
<dbReference type="InterPro" id="IPR021833">
    <property type="entry name" value="DUF3425"/>
</dbReference>
<feature type="region of interest" description="Disordered" evidence="2">
    <location>
        <begin position="176"/>
        <end position="308"/>
    </location>
</feature>
<evidence type="ECO:0000313" key="4">
    <source>
        <dbReference type="EMBL" id="KAG2222574.1"/>
    </source>
</evidence>
<feature type="domain" description="BZIP" evidence="3">
    <location>
        <begin position="56"/>
        <end position="109"/>
    </location>
</feature>
<feature type="compositionally biased region" description="Polar residues" evidence="2">
    <location>
        <begin position="225"/>
        <end position="269"/>
    </location>
</feature>
<dbReference type="PANTHER" id="PTHR38116:SF9">
    <property type="entry name" value="BZIP DOMAIN-CONTAINING PROTEIN"/>
    <property type="match status" value="1"/>
</dbReference>
<dbReference type="SUPFAM" id="SSF57959">
    <property type="entry name" value="Leucine zipper domain"/>
    <property type="match status" value="1"/>
</dbReference>
<dbReference type="CDD" id="cd14688">
    <property type="entry name" value="bZIP_YAP"/>
    <property type="match status" value="1"/>
</dbReference>
<sequence>MDTSHDIDTMDMDTDGPEDYDTLDGDDNDAQTDNTEPIKIRKKPGRKPNPASPALRKAQNRAAQRAFRERKEKHLRELEVAIKQVREQRDKLHNENEQLKSENDILKSENWYLKGIVLSLQLVCFQHNLTIPQHGPYINDQTLSVLAQSIPEPIAAYLDVNSKSKLPTFSKVYNNNRHRRQQRDRYVSSGSILITEDGVRSMPNRVRNPAPSPRSTSGSASSTTVWEQRTPLSTGGSSNNSVDLNDPNTFPSPSPSVSASQEDQQQRISLANLPDLSPVQETETYKEDNGRYSNGHYSNNNRQSNIPKPVMLTDEPLTSNLAAIQALRLRLRLQAACVRMSSLPFAIQPTLLQLTIPHDPRIDLIPTPHMRDRMILFRDQFSLDDCFRCLLGGSVFHGGDPAIAGNWELPAEFFEKYWFLTIDFSLQRTTNRWRRMQGLEEVHPFAEKNELTTETPTGAQDSSQITTVAHNPSQPSLEPTPRSQPQITIDDLSSFFGIELNRDKIMQNTSSGTTPATTTSTHPGSTNKSNNSLLSTSPNASNQSQQQNNLLINGPMSPRPSMQTVSYPSSLSSTSTTKSKSTVSSVENTTGDEMFSPTPIQLTNGYYGIHQYTPRNGVGQKTACYNAPEQRCTTWDSLIANDNGKFFSLCDNVIFQSNDLFCLYPQTTT</sequence>
<feature type="region of interest" description="Disordered" evidence="2">
    <location>
        <begin position="444"/>
        <end position="487"/>
    </location>
</feature>
<evidence type="ECO:0000259" key="3">
    <source>
        <dbReference type="PROSITE" id="PS50217"/>
    </source>
</evidence>
<dbReference type="EMBL" id="JAEPRB010000079">
    <property type="protein sequence ID" value="KAG2222574.1"/>
    <property type="molecule type" value="Genomic_DNA"/>
</dbReference>
<dbReference type="InterPro" id="IPR046347">
    <property type="entry name" value="bZIP_sf"/>
</dbReference>
<dbReference type="AlphaFoldDB" id="A0A8H7S4G7"/>
<comment type="caution">
    <text evidence="4">The sequence shown here is derived from an EMBL/GenBank/DDBJ whole genome shotgun (WGS) entry which is preliminary data.</text>
</comment>
<feature type="region of interest" description="Disordered" evidence="2">
    <location>
        <begin position="1"/>
        <end position="68"/>
    </location>
</feature>
<feature type="compositionally biased region" description="Polar residues" evidence="2">
    <location>
        <begin position="291"/>
        <end position="306"/>
    </location>
</feature>
<evidence type="ECO:0000256" key="2">
    <source>
        <dbReference type="SAM" id="MobiDB-lite"/>
    </source>
</evidence>
<protein>
    <recommendedName>
        <fullName evidence="3">BZIP domain-containing protein</fullName>
    </recommendedName>
</protein>
<feature type="compositionally biased region" description="Acidic residues" evidence="2">
    <location>
        <begin position="9"/>
        <end position="30"/>
    </location>
</feature>
<dbReference type="GO" id="GO:0003700">
    <property type="term" value="F:DNA-binding transcription factor activity"/>
    <property type="evidence" value="ECO:0007669"/>
    <property type="project" value="InterPro"/>
</dbReference>
<dbReference type="Pfam" id="PF11905">
    <property type="entry name" value="DUF3425"/>
    <property type="match status" value="1"/>
</dbReference>
<dbReference type="Gene3D" id="1.20.5.170">
    <property type="match status" value="1"/>
</dbReference>
<dbReference type="InterPro" id="IPR004827">
    <property type="entry name" value="bZIP"/>
</dbReference>
<evidence type="ECO:0000256" key="1">
    <source>
        <dbReference type="SAM" id="Coils"/>
    </source>
</evidence>
<feature type="compositionally biased region" description="Low complexity" evidence="2">
    <location>
        <begin position="564"/>
        <end position="589"/>
    </location>
</feature>
<dbReference type="Proteomes" id="UP000646827">
    <property type="component" value="Unassembled WGS sequence"/>
</dbReference>
<feature type="region of interest" description="Disordered" evidence="2">
    <location>
        <begin position="507"/>
        <end position="597"/>
    </location>
</feature>
<dbReference type="PROSITE" id="PS50217">
    <property type="entry name" value="BZIP"/>
    <property type="match status" value="1"/>
</dbReference>
<reference evidence="4 5" key="1">
    <citation type="submission" date="2020-12" db="EMBL/GenBank/DDBJ databases">
        <title>Metabolic potential, ecology and presence of endohyphal bacteria is reflected in genomic diversity of Mucoromycotina.</title>
        <authorList>
            <person name="Muszewska A."/>
            <person name="Okrasinska A."/>
            <person name="Steczkiewicz K."/>
            <person name="Drgas O."/>
            <person name="Orlowska M."/>
            <person name="Perlinska-Lenart U."/>
            <person name="Aleksandrzak-Piekarczyk T."/>
            <person name="Szatraj K."/>
            <person name="Zielenkiewicz U."/>
            <person name="Pilsyk S."/>
            <person name="Malc E."/>
            <person name="Mieczkowski P."/>
            <person name="Kruszewska J.S."/>
            <person name="Biernat P."/>
            <person name="Pawlowska J."/>
        </authorList>
    </citation>
    <scope>NUCLEOTIDE SEQUENCE [LARGE SCALE GENOMIC DNA]</scope>
    <source>
        <strain evidence="4 5">CBS 142.35</strain>
    </source>
</reference>
<evidence type="ECO:0000313" key="5">
    <source>
        <dbReference type="Proteomes" id="UP000646827"/>
    </source>
</evidence>
<feature type="compositionally biased region" description="Low complexity" evidence="2">
    <location>
        <begin position="213"/>
        <end position="224"/>
    </location>
</feature>
<dbReference type="PANTHER" id="PTHR38116">
    <property type="entry name" value="CHROMOSOME 7, WHOLE GENOME SHOTGUN SEQUENCE"/>
    <property type="match status" value="1"/>
</dbReference>
<keyword evidence="1" id="KW-0175">Coiled coil</keyword>
<organism evidence="4 5">
    <name type="scientific">Circinella minor</name>
    <dbReference type="NCBI Taxonomy" id="1195481"/>
    <lineage>
        <taxon>Eukaryota</taxon>
        <taxon>Fungi</taxon>
        <taxon>Fungi incertae sedis</taxon>
        <taxon>Mucoromycota</taxon>
        <taxon>Mucoromycotina</taxon>
        <taxon>Mucoromycetes</taxon>
        <taxon>Mucorales</taxon>
        <taxon>Lichtheimiaceae</taxon>
        <taxon>Circinella</taxon>
    </lineage>
</organism>
<feature type="compositionally biased region" description="Polar residues" evidence="2">
    <location>
        <begin position="452"/>
        <end position="487"/>
    </location>
</feature>
<feature type="coiled-coil region" evidence="1">
    <location>
        <begin position="68"/>
        <end position="109"/>
    </location>
</feature>
<dbReference type="SMART" id="SM00338">
    <property type="entry name" value="BRLZ"/>
    <property type="match status" value="1"/>
</dbReference>
<proteinExistence type="predicted"/>
<dbReference type="PROSITE" id="PS00036">
    <property type="entry name" value="BZIP_BASIC"/>
    <property type="match status" value="1"/>
</dbReference>
<name>A0A8H7S4G7_9FUNG</name>
<feature type="compositionally biased region" description="Low complexity" evidence="2">
    <location>
        <begin position="509"/>
        <end position="549"/>
    </location>
</feature>
<gene>
    <name evidence="4" type="ORF">INT45_008693</name>
</gene>
<dbReference type="OrthoDB" id="2593073at2759"/>
<keyword evidence="5" id="KW-1185">Reference proteome</keyword>
<accession>A0A8H7S4G7</accession>